<dbReference type="AlphaFoldDB" id="A0A421NV85"/>
<dbReference type="GO" id="GO:0000287">
    <property type="term" value="F:magnesium ion binding"/>
    <property type="evidence" value="ECO:0007669"/>
    <property type="project" value="UniProtKB-UniRule"/>
</dbReference>
<evidence type="ECO:0000313" key="9">
    <source>
        <dbReference type="Proteomes" id="UP000283896"/>
    </source>
</evidence>
<feature type="binding site" evidence="7">
    <location>
        <position position="71"/>
    </location>
    <ligand>
        <name>Mg(2+)</name>
        <dbReference type="ChEBI" id="CHEBI:18420"/>
        <label>1</label>
    </ligand>
</feature>
<feature type="binding site" evidence="7">
    <location>
        <position position="71"/>
    </location>
    <ligand>
        <name>Mg(2+)</name>
        <dbReference type="ChEBI" id="CHEBI:18420"/>
        <label>2</label>
    </ligand>
</feature>
<keyword evidence="2 7" id="KW-0963">Cytoplasm</keyword>
<evidence type="ECO:0000256" key="3">
    <source>
        <dbReference type="ARBA" id="ARBA00022723"/>
    </source>
</evidence>
<feature type="binding site" evidence="7">
    <location>
        <position position="56"/>
    </location>
    <ligand>
        <name>substrate</name>
    </ligand>
</feature>
<name>A0A421NV85_9MOLU</name>
<dbReference type="SUPFAM" id="SSF50324">
    <property type="entry name" value="Inorganic pyrophosphatase"/>
    <property type="match status" value="1"/>
</dbReference>
<dbReference type="PANTHER" id="PTHR10286">
    <property type="entry name" value="INORGANIC PYROPHOSPHATASE"/>
    <property type="match status" value="1"/>
</dbReference>
<dbReference type="EMBL" id="MPBG01000008">
    <property type="protein sequence ID" value="RMI87834.1"/>
    <property type="molecule type" value="Genomic_DNA"/>
</dbReference>
<organism evidence="8 9">
    <name type="scientific">Candidatus Phytoplasma solani</name>
    <dbReference type="NCBI Taxonomy" id="69896"/>
    <lineage>
        <taxon>Bacteria</taxon>
        <taxon>Bacillati</taxon>
        <taxon>Mycoplasmatota</taxon>
        <taxon>Mollicutes</taxon>
        <taxon>Acholeplasmatales</taxon>
        <taxon>Acholeplasmataceae</taxon>
        <taxon>Candidatus Phytoplasma</taxon>
        <taxon>16SrXII (Stolbur group)</taxon>
    </lineage>
</organism>
<evidence type="ECO:0000256" key="5">
    <source>
        <dbReference type="ARBA" id="ARBA00022842"/>
    </source>
</evidence>
<feature type="binding site" evidence="7">
    <location>
        <position position="44"/>
    </location>
    <ligand>
        <name>substrate</name>
    </ligand>
</feature>
<dbReference type="HAMAP" id="MF_00209">
    <property type="entry name" value="Inorganic_PPase"/>
    <property type="match status" value="1"/>
</dbReference>
<dbReference type="InterPro" id="IPR008162">
    <property type="entry name" value="Pyrophosphatase"/>
</dbReference>
<feature type="binding site" evidence="7">
    <location>
        <position position="140"/>
    </location>
    <ligand>
        <name>substrate</name>
    </ligand>
</feature>
<proteinExistence type="inferred from homology"/>
<comment type="similarity">
    <text evidence="7">Belongs to the PPase family.</text>
</comment>
<comment type="caution">
    <text evidence="8">The sequence shown here is derived from an EMBL/GenBank/DDBJ whole genome shotgun (WGS) entry which is preliminary data.</text>
</comment>
<evidence type="ECO:0000256" key="1">
    <source>
        <dbReference type="ARBA" id="ARBA00001946"/>
    </source>
</evidence>
<evidence type="ECO:0000256" key="4">
    <source>
        <dbReference type="ARBA" id="ARBA00022801"/>
    </source>
</evidence>
<dbReference type="Gene3D" id="3.90.80.10">
    <property type="entry name" value="Inorganic pyrophosphatase"/>
    <property type="match status" value="1"/>
</dbReference>
<dbReference type="GO" id="GO:0005737">
    <property type="term" value="C:cytoplasm"/>
    <property type="evidence" value="ECO:0007669"/>
    <property type="project" value="UniProtKB-SubCell"/>
</dbReference>
<dbReference type="PROSITE" id="PS00387">
    <property type="entry name" value="PPASE"/>
    <property type="match status" value="1"/>
</dbReference>
<accession>A0A421NV85</accession>
<feature type="binding site" evidence="7">
    <location>
        <position position="103"/>
    </location>
    <ligand>
        <name>Mg(2+)</name>
        <dbReference type="ChEBI" id="CHEBI:18420"/>
        <label>1</label>
    </ligand>
</feature>
<comment type="subunit">
    <text evidence="7">Homohexamer.</text>
</comment>
<evidence type="ECO:0000256" key="7">
    <source>
        <dbReference type="HAMAP-Rule" id="MF_00209"/>
    </source>
</evidence>
<keyword evidence="3 7" id="KW-0479">Metal-binding</keyword>
<comment type="cofactor">
    <cofactor evidence="1 7">
        <name>Mg(2+)</name>
        <dbReference type="ChEBI" id="CHEBI:18420"/>
    </cofactor>
</comment>
<reference evidence="9" key="1">
    <citation type="submission" date="2016-11" db="EMBL/GenBank/DDBJ databases">
        <title>Genome sequence of Candidatus Phytoplasma solani strain SA-1.</title>
        <authorList>
            <person name="Haryono M."/>
            <person name="Samarzija I."/>
            <person name="Seruga Music M."/>
            <person name="Hogenhout S."/>
            <person name="Kuo C.-H."/>
        </authorList>
    </citation>
    <scope>NUCLEOTIDE SEQUENCE [LARGE SCALE GENOMIC DNA]</scope>
    <source>
        <strain evidence="9">SA-1</strain>
    </source>
</reference>
<sequence length="181" mass="20919">MNILHNINPKRITKEEFIVVIEIPQGSKKKYEIDKETGMLLLDRFLTTSFRYPANYGFIPLTHCDDNDPLDVLVLTQESLTPLTLVKCRPLGVIKMIDNYELDEKILAVPVADISCQNWYDLPDIPVSLLDEIKHFFQNYKALEKKSVIIENIKGKQEAFQAIEKSILTYQTTIKPHLKKD</sequence>
<dbReference type="STRING" id="69896.S284_03110"/>
<gene>
    <name evidence="7 8" type="primary">ppa</name>
    <name evidence="8" type="ORF">PSSA1_v1c5270</name>
</gene>
<keyword evidence="4 7" id="KW-0378">Hydrolase</keyword>
<dbReference type="KEGG" id="psol:S284_03110"/>
<evidence type="ECO:0000256" key="6">
    <source>
        <dbReference type="ARBA" id="ARBA00047820"/>
    </source>
</evidence>
<dbReference type="OrthoDB" id="5187599at2"/>
<keyword evidence="5 7" id="KW-0460">Magnesium</keyword>
<dbReference type="CDD" id="cd00412">
    <property type="entry name" value="pyrophosphatase"/>
    <property type="match status" value="1"/>
</dbReference>
<evidence type="ECO:0000256" key="2">
    <source>
        <dbReference type="ARBA" id="ARBA00022490"/>
    </source>
</evidence>
<keyword evidence="9" id="KW-1185">Reference proteome</keyword>
<dbReference type="Proteomes" id="UP000283896">
    <property type="component" value="Unassembled WGS sequence"/>
</dbReference>
<dbReference type="InterPro" id="IPR036649">
    <property type="entry name" value="Pyrophosphatase_sf"/>
</dbReference>
<protein>
    <recommendedName>
        <fullName evidence="7">Inorganic pyrophosphatase</fullName>
        <ecNumber evidence="7">3.6.1.1</ecNumber>
    </recommendedName>
    <alternativeName>
        <fullName evidence="7">Pyrophosphate phospho-hydrolase</fullName>
        <shortName evidence="7">PPase</shortName>
    </alternativeName>
</protein>
<comment type="function">
    <text evidence="7">Catalyzes the hydrolysis of inorganic pyrophosphate (PPi) forming two phosphate ions.</text>
</comment>
<dbReference type="GO" id="GO:0004427">
    <property type="term" value="F:inorganic diphosphate phosphatase activity"/>
    <property type="evidence" value="ECO:0007669"/>
    <property type="project" value="UniProtKB-UniRule"/>
</dbReference>
<dbReference type="GO" id="GO:0006796">
    <property type="term" value="P:phosphate-containing compound metabolic process"/>
    <property type="evidence" value="ECO:0007669"/>
    <property type="project" value="InterPro"/>
</dbReference>
<feature type="binding site" evidence="7">
    <location>
        <position position="66"/>
    </location>
    <ligand>
        <name>Mg(2+)</name>
        <dbReference type="ChEBI" id="CHEBI:18420"/>
        <label>1</label>
    </ligand>
</feature>
<evidence type="ECO:0000313" key="8">
    <source>
        <dbReference type="EMBL" id="RMI87834.1"/>
    </source>
</evidence>
<comment type="subcellular location">
    <subcellularLocation>
        <location evidence="7">Cytoplasm</location>
    </subcellularLocation>
</comment>
<comment type="catalytic activity">
    <reaction evidence="6 7">
        <text>diphosphate + H2O = 2 phosphate + H(+)</text>
        <dbReference type="Rhea" id="RHEA:24576"/>
        <dbReference type="ChEBI" id="CHEBI:15377"/>
        <dbReference type="ChEBI" id="CHEBI:15378"/>
        <dbReference type="ChEBI" id="CHEBI:33019"/>
        <dbReference type="ChEBI" id="CHEBI:43474"/>
        <dbReference type="EC" id="3.6.1.1"/>
    </reaction>
</comment>
<dbReference type="Pfam" id="PF00719">
    <property type="entry name" value="Pyrophosphatase"/>
    <property type="match status" value="1"/>
</dbReference>
<dbReference type="RefSeq" id="WP_023161433.1">
    <property type="nucleotide sequence ID" value="NC_022588.1"/>
</dbReference>
<feature type="binding site" evidence="7">
    <location>
        <position position="30"/>
    </location>
    <ligand>
        <name>substrate</name>
    </ligand>
</feature>
<dbReference type="FunFam" id="3.90.80.10:FF:000003">
    <property type="entry name" value="Inorganic pyrophosphatase"/>
    <property type="match status" value="1"/>
</dbReference>
<dbReference type="EC" id="3.6.1.1" evidence="7"/>